<dbReference type="AlphaFoldDB" id="A0A0F9U696"/>
<evidence type="ECO:0000313" key="1">
    <source>
        <dbReference type="EMBL" id="KKN88745.1"/>
    </source>
</evidence>
<comment type="caution">
    <text evidence="1">The sequence shown here is derived from an EMBL/GenBank/DDBJ whole genome shotgun (WGS) entry which is preliminary data.</text>
</comment>
<proteinExistence type="predicted"/>
<organism evidence="1">
    <name type="scientific">marine sediment metagenome</name>
    <dbReference type="NCBI Taxonomy" id="412755"/>
    <lineage>
        <taxon>unclassified sequences</taxon>
        <taxon>metagenomes</taxon>
        <taxon>ecological metagenomes</taxon>
    </lineage>
</organism>
<dbReference type="EMBL" id="LAZR01000126">
    <property type="protein sequence ID" value="KKN88745.1"/>
    <property type="molecule type" value="Genomic_DNA"/>
</dbReference>
<sequence length="87" mass="10147">MTKIEDFQKFLVAVTSDPEARPDEAFMLLENPKELEEFDIKWKLAVLEVFKMGYALGKYGMTDTDTLNRARLDREFLDGQKKLNLDN</sequence>
<reference evidence="1" key="1">
    <citation type="journal article" date="2015" name="Nature">
        <title>Complex archaea that bridge the gap between prokaryotes and eukaryotes.</title>
        <authorList>
            <person name="Spang A."/>
            <person name="Saw J.H."/>
            <person name="Jorgensen S.L."/>
            <person name="Zaremba-Niedzwiedzka K."/>
            <person name="Martijn J."/>
            <person name="Lind A.E."/>
            <person name="van Eijk R."/>
            <person name="Schleper C."/>
            <person name="Guy L."/>
            <person name="Ettema T.J."/>
        </authorList>
    </citation>
    <scope>NUCLEOTIDE SEQUENCE</scope>
</reference>
<gene>
    <name evidence="1" type="ORF">LCGC14_0246360</name>
</gene>
<protein>
    <submittedName>
        <fullName evidence="1">Uncharacterized protein</fullName>
    </submittedName>
</protein>
<name>A0A0F9U696_9ZZZZ</name>
<accession>A0A0F9U696</accession>